<dbReference type="KEGG" id="ngr:NAEGRDRAFT_62777"/>
<name>D2V168_NAEGR</name>
<dbReference type="GeneID" id="8852634"/>
<dbReference type="InParanoid" id="D2V168"/>
<evidence type="ECO:0000313" key="2">
    <source>
        <dbReference type="Proteomes" id="UP000006671"/>
    </source>
</evidence>
<keyword evidence="2" id="KW-1185">Reference proteome</keyword>
<dbReference type="EMBL" id="GG738848">
    <property type="protein sequence ID" value="EFC49417.1"/>
    <property type="molecule type" value="Genomic_DNA"/>
</dbReference>
<dbReference type="Proteomes" id="UP000006671">
    <property type="component" value="Unassembled WGS sequence"/>
</dbReference>
<dbReference type="RefSeq" id="XP_002682161.1">
    <property type="nucleotide sequence ID" value="XM_002682115.1"/>
</dbReference>
<sequence length="110" mass="13118">MLLAIEHNRLAWFFASAELQDDRDLVLKSIECGILANKPDFTDHIKEDLLDKAVALDMRSLSYPSYYKMEVEEMERFLMNNLLHKLKGNSRWCKYIISYLDFEKECKIMY</sequence>
<organism evidence="2">
    <name type="scientific">Naegleria gruberi</name>
    <name type="common">Amoeba</name>
    <dbReference type="NCBI Taxonomy" id="5762"/>
    <lineage>
        <taxon>Eukaryota</taxon>
        <taxon>Discoba</taxon>
        <taxon>Heterolobosea</taxon>
        <taxon>Tetramitia</taxon>
        <taxon>Eutetramitia</taxon>
        <taxon>Vahlkampfiidae</taxon>
        <taxon>Naegleria</taxon>
    </lineage>
</organism>
<proteinExistence type="predicted"/>
<dbReference type="VEuPathDB" id="AmoebaDB:NAEGRDRAFT_62777"/>
<dbReference type="AlphaFoldDB" id="D2V168"/>
<accession>D2V168</accession>
<evidence type="ECO:0000313" key="1">
    <source>
        <dbReference type="EMBL" id="EFC49417.1"/>
    </source>
</evidence>
<protein>
    <submittedName>
        <fullName evidence="1">Predicted protein</fullName>
    </submittedName>
</protein>
<reference evidence="1 2" key="1">
    <citation type="journal article" date="2010" name="Cell">
        <title>The genome of Naegleria gruberi illuminates early eukaryotic versatility.</title>
        <authorList>
            <person name="Fritz-Laylin L.K."/>
            <person name="Prochnik S.E."/>
            <person name="Ginger M.L."/>
            <person name="Dacks J.B."/>
            <person name="Carpenter M.L."/>
            <person name="Field M.C."/>
            <person name="Kuo A."/>
            <person name="Paredez A."/>
            <person name="Chapman J."/>
            <person name="Pham J."/>
            <person name="Shu S."/>
            <person name="Neupane R."/>
            <person name="Cipriano M."/>
            <person name="Mancuso J."/>
            <person name="Tu H."/>
            <person name="Salamov A."/>
            <person name="Lindquist E."/>
            <person name="Shapiro H."/>
            <person name="Lucas S."/>
            <person name="Grigoriev I.V."/>
            <person name="Cande W.Z."/>
            <person name="Fulton C."/>
            <person name="Rokhsar D.S."/>
            <person name="Dawson S.C."/>
        </authorList>
    </citation>
    <scope>NUCLEOTIDE SEQUENCE [LARGE SCALE GENOMIC DNA]</scope>
    <source>
        <strain evidence="1 2">NEG-M</strain>
    </source>
</reference>
<gene>
    <name evidence="1" type="ORF">NAEGRDRAFT_62777</name>
</gene>